<dbReference type="Proteomes" id="UP000054516">
    <property type="component" value="Unassembled WGS sequence"/>
</dbReference>
<reference evidence="2" key="1">
    <citation type="submission" date="2016-03" db="EMBL/GenBank/DDBJ databases">
        <title>Draft genome sequence of Rosellinia necatrix.</title>
        <authorList>
            <person name="Kanematsu S."/>
        </authorList>
    </citation>
    <scope>NUCLEOTIDE SEQUENCE [LARGE SCALE GENOMIC DNA]</scope>
    <source>
        <strain evidence="2">W97</strain>
    </source>
</reference>
<feature type="compositionally biased region" description="Basic and acidic residues" evidence="1">
    <location>
        <begin position="162"/>
        <end position="186"/>
    </location>
</feature>
<dbReference type="STRING" id="77044.A0A1S7ULZ0"/>
<feature type="compositionally biased region" description="Basic and acidic residues" evidence="1">
    <location>
        <begin position="446"/>
        <end position="457"/>
    </location>
</feature>
<evidence type="ECO:0000313" key="2">
    <source>
        <dbReference type="EMBL" id="GAP84094.1"/>
    </source>
</evidence>
<organism evidence="2">
    <name type="scientific">Rosellinia necatrix</name>
    <name type="common">White root-rot fungus</name>
    <dbReference type="NCBI Taxonomy" id="77044"/>
    <lineage>
        <taxon>Eukaryota</taxon>
        <taxon>Fungi</taxon>
        <taxon>Dikarya</taxon>
        <taxon>Ascomycota</taxon>
        <taxon>Pezizomycotina</taxon>
        <taxon>Sordariomycetes</taxon>
        <taxon>Xylariomycetidae</taxon>
        <taxon>Xylariales</taxon>
        <taxon>Xylariaceae</taxon>
        <taxon>Rosellinia</taxon>
    </lineage>
</organism>
<dbReference type="OMA" id="GYQDWYT"/>
<feature type="compositionally biased region" description="Low complexity" evidence="1">
    <location>
        <begin position="469"/>
        <end position="492"/>
    </location>
</feature>
<evidence type="ECO:0000313" key="3">
    <source>
        <dbReference type="Proteomes" id="UP000054516"/>
    </source>
</evidence>
<protein>
    <recommendedName>
        <fullName evidence="4">Ser arg-related nuclear matrix protein</fullName>
    </recommendedName>
</protein>
<proteinExistence type="predicted"/>
<feature type="compositionally biased region" description="Basic and acidic residues" evidence="1">
    <location>
        <begin position="230"/>
        <end position="252"/>
    </location>
</feature>
<feature type="compositionally biased region" description="Basic and acidic residues" evidence="1">
    <location>
        <begin position="21"/>
        <end position="33"/>
    </location>
</feature>
<dbReference type="AlphaFoldDB" id="A0A1S7ULZ0"/>
<name>A0A1S7ULZ0_ROSNE</name>
<keyword evidence="3" id="KW-1185">Reference proteome</keyword>
<sequence>MGDSRVESMLRNNYWSTPRAKSPDPRKVADAPHRTTYAYRNDRTIPRRVPYDSGPPKPPPPSVEDENDALAKEAGSVVSSVPSEEPVNRGELDQYPILLPVEEHMYEHNLERRFVLVSKSSDVPGSEKKQGQRRMSTERFAEPDPEPVSYEANTGRKYGLPPDREENTNKAEARLEPEHPRNRPRDLPPIVTEAEGEGRSHNTRRSRSTTTGGRSDDHFSPHTSSASSRIPREHLLSPEVIEHATNGRDRGYYKGGSNLDPQARNRSAHPGDQYNRSPTNGRGYKERESKSTHSFGSAVHKRHTSELPPYARRRSRDRYESSRLDEPSSRSDRKVPSSMYSQSDYDSGSQHSSSARNTQVPPHYNDTFYSSEDEPRPRADHRRRISVMPVVNTGYLTTPVEPRGSGRRKSRGQSPSRSPRPSRISLSDAYSGSSSSRSSTFPKESALARDEDRDGRQFPRASTSRGAFTTARITIPAVTATTTTTGISSTPSQNVFTETHRSSAMPPPPPPRGSFVESRALPPTPSSAASAQPPWSPPRFEPPQNGGSPDTAPGGYRRYSAEVQSGWLPDIPPCPRTRPETGHMDWHTLPHCNTFNICPTCYNANFAATEFAGEFRLMAFRRGDDALACDFGASEFYRIAWLFTRKYLRPTLALLHGLTRIAAEREPCPGGRREASRLWYSIRDPATGRPVEGFAACDACAAAVEMLLPGLTGLFVPADAPAERARGVCSLSQHDHGRFLLYFDALEAAADRSLETRNPPDAQALVGRVRQLAAVPPCPGDRGPLAAGYWYTTPTPTTTTTTTTSSARSNSSSGDDVASIAICSECFLTFAQPLLDGADDPGAIGRFRYAPPPHSEEDGTTITSISTSTPAAAAAGCVLSSERMREFFRRAVARRDPSYLDAKVAERAQKRQEFDARMQAAQRRGLRTPRAEADEERAVREWQRYE</sequence>
<feature type="compositionally biased region" description="Basic and acidic residues" evidence="1">
    <location>
        <begin position="929"/>
        <end position="946"/>
    </location>
</feature>
<feature type="region of interest" description="Disordered" evidence="1">
    <location>
        <begin position="910"/>
        <end position="946"/>
    </location>
</feature>
<feature type="compositionally biased region" description="Pro residues" evidence="1">
    <location>
        <begin position="53"/>
        <end position="62"/>
    </location>
</feature>
<feature type="compositionally biased region" description="Low complexity" evidence="1">
    <location>
        <begin position="76"/>
        <end position="85"/>
    </location>
</feature>
<gene>
    <name evidence="2" type="ORF">SAMD00023353_0601290</name>
</gene>
<dbReference type="EMBL" id="DF977451">
    <property type="protein sequence ID" value="GAP84094.1"/>
    <property type="molecule type" value="Genomic_DNA"/>
</dbReference>
<feature type="compositionally biased region" description="Basic and acidic residues" evidence="1">
    <location>
        <begin position="125"/>
        <end position="142"/>
    </location>
</feature>
<accession>A0A1S7ULZ0</accession>
<feature type="compositionally biased region" description="Basic and acidic residues" evidence="1">
    <location>
        <begin position="317"/>
        <end position="335"/>
    </location>
</feature>
<feature type="region of interest" description="Disordered" evidence="1">
    <location>
        <begin position="117"/>
        <end position="556"/>
    </location>
</feature>
<dbReference type="OrthoDB" id="5296at2759"/>
<evidence type="ECO:0008006" key="4">
    <source>
        <dbReference type="Google" id="ProtNLM"/>
    </source>
</evidence>
<feature type="compositionally biased region" description="Low complexity" evidence="1">
    <location>
        <begin position="412"/>
        <end position="445"/>
    </location>
</feature>
<feature type="compositionally biased region" description="Low complexity" evidence="1">
    <location>
        <begin position="337"/>
        <end position="354"/>
    </location>
</feature>
<evidence type="ECO:0000256" key="1">
    <source>
        <dbReference type="SAM" id="MobiDB-lite"/>
    </source>
</evidence>
<feature type="region of interest" description="Disordered" evidence="1">
    <location>
        <begin position="1"/>
        <end position="92"/>
    </location>
</feature>